<dbReference type="AlphaFoldDB" id="A0A159Z467"/>
<gene>
    <name evidence="1" type="ORF">AKL17_1768</name>
</gene>
<dbReference type="RefSeq" id="WP_066812251.1">
    <property type="nucleotide sequence ID" value="NZ_CP012661.1"/>
</dbReference>
<reference evidence="1 2" key="1">
    <citation type="submission" date="2015-09" db="EMBL/GenBank/DDBJ databases">
        <title>Complete genome sequence of Defluviimonas alba cai42t isolated from an oilfield in Xinjiang.</title>
        <authorList>
            <person name="Geng S."/>
            <person name="Pan X."/>
            <person name="Wu X."/>
        </authorList>
    </citation>
    <scope>NUCLEOTIDE SEQUENCE [LARGE SCALE GENOMIC DNA]</scope>
    <source>
        <strain evidence="2">cai42</strain>
    </source>
</reference>
<accession>A0A159Z467</accession>
<proteinExistence type="predicted"/>
<dbReference type="OrthoDB" id="7210707at2"/>
<dbReference type="KEGG" id="daa:AKL17_1768"/>
<keyword evidence="2" id="KW-1185">Reference proteome</keyword>
<dbReference type="STRING" id="1335048.AKL17_1768"/>
<name>A0A159Z467_9RHOB</name>
<evidence type="ECO:0008006" key="3">
    <source>
        <dbReference type="Google" id="ProtNLM"/>
    </source>
</evidence>
<dbReference type="Proteomes" id="UP000076128">
    <property type="component" value="Chromosome"/>
</dbReference>
<dbReference type="EMBL" id="CP012661">
    <property type="protein sequence ID" value="AMY69020.1"/>
    <property type="molecule type" value="Genomic_DNA"/>
</dbReference>
<evidence type="ECO:0000313" key="1">
    <source>
        <dbReference type="EMBL" id="AMY69020.1"/>
    </source>
</evidence>
<evidence type="ECO:0000313" key="2">
    <source>
        <dbReference type="Proteomes" id="UP000076128"/>
    </source>
</evidence>
<protein>
    <recommendedName>
        <fullName evidence="3">SatD family protein</fullName>
    </recommendedName>
</protein>
<organism evidence="1 2">
    <name type="scientific">Frigidibacter mobilis</name>
    <dbReference type="NCBI Taxonomy" id="1335048"/>
    <lineage>
        <taxon>Bacteria</taxon>
        <taxon>Pseudomonadati</taxon>
        <taxon>Pseudomonadota</taxon>
        <taxon>Alphaproteobacteria</taxon>
        <taxon>Rhodobacterales</taxon>
        <taxon>Paracoccaceae</taxon>
        <taxon>Frigidibacter</taxon>
    </lineage>
</organism>
<sequence>MTGSVAILTGDLIGSTDAPEALEPTMGRLAAAADEIACWQRASARFTRFRGDGWQIRTDAALALRAAIYLHARLRATESLLNTRIAIGLGAVESPGTADLSDARGAALTASGRALDQMRRTRRFAIAGSDVDSRDEIIVALIEEIALRWTRPQAEAAALALPYPAPTLEEIGQKLGISPQAVSYRLSAGSVQSLRDALTAWEDDRSAREAP</sequence>